<name>A0A1I6SX29_9RHOB</name>
<dbReference type="Pfam" id="PF03781">
    <property type="entry name" value="FGE-sulfatase"/>
    <property type="match status" value="1"/>
</dbReference>
<dbReference type="EMBL" id="FOZW01000005">
    <property type="protein sequence ID" value="SFS81358.1"/>
    <property type="molecule type" value="Genomic_DNA"/>
</dbReference>
<reference evidence="4" key="1">
    <citation type="submission" date="2016-10" db="EMBL/GenBank/DDBJ databases">
        <authorList>
            <person name="Varghese N."/>
            <person name="Submissions S."/>
        </authorList>
    </citation>
    <scope>NUCLEOTIDE SEQUENCE [LARGE SCALE GENOMIC DNA]</scope>
    <source>
        <strain evidence="4">DSM 26894</strain>
    </source>
</reference>
<evidence type="ECO:0000259" key="2">
    <source>
        <dbReference type="Pfam" id="PF03781"/>
    </source>
</evidence>
<dbReference type="STRING" id="311180.SAMN04488050_105109"/>
<evidence type="ECO:0000313" key="3">
    <source>
        <dbReference type="EMBL" id="SFS81358.1"/>
    </source>
</evidence>
<dbReference type="RefSeq" id="WP_092424284.1">
    <property type="nucleotide sequence ID" value="NZ_FNCL01000005.1"/>
</dbReference>
<evidence type="ECO:0000313" key="4">
    <source>
        <dbReference type="Proteomes" id="UP000199392"/>
    </source>
</evidence>
<dbReference type="InterPro" id="IPR051043">
    <property type="entry name" value="Sulfatase_Mod_Factor_Kinase"/>
</dbReference>
<dbReference type="InterPro" id="IPR016187">
    <property type="entry name" value="CTDL_fold"/>
</dbReference>
<dbReference type="PANTHER" id="PTHR23150:SF19">
    <property type="entry name" value="FORMYLGLYCINE-GENERATING ENZYME"/>
    <property type="match status" value="1"/>
</dbReference>
<dbReference type="OrthoDB" id="9768004at2"/>
<dbReference type="InterPro" id="IPR005532">
    <property type="entry name" value="SUMF_dom"/>
</dbReference>
<evidence type="ECO:0000256" key="1">
    <source>
        <dbReference type="SAM" id="MobiDB-lite"/>
    </source>
</evidence>
<feature type="region of interest" description="Disordered" evidence="1">
    <location>
        <begin position="1"/>
        <end position="52"/>
    </location>
</feature>
<dbReference type="InterPro" id="IPR042095">
    <property type="entry name" value="SUMF_sf"/>
</dbReference>
<sequence>MGCCASRGAAAPVLPQSRPQAPSPGVPEAIATGPAPRISFRGGRSHIGTRTPAIPEDGEGIVRSVRLKPFAVDAYPVTVARFAAFVGATGYRSLSERLGHGLVFRPLMDDPASVPPSETSTPWWVAVPGACWHAPEGPGSSITQRMDHPVTHMAWEDARAFAVWAGGRLPSEAEWEHAARGGREDPRFPWGDREPDDHRFMPANIWQGPFPHGNSCADGWAGTSPVGSFPANDAGLYDMAGNVWEWTVDPFRVRSAGRNAVLRNAHAQQTRQKVMKGGSFLCHIDHCYRYRIAARSATEPDSGAANCGFRLFYDA</sequence>
<keyword evidence="4" id="KW-1185">Reference proteome</keyword>
<dbReference type="GO" id="GO:0120147">
    <property type="term" value="F:formylglycine-generating oxidase activity"/>
    <property type="evidence" value="ECO:0007669"/>
    <property type="project" value="TreeGrafter"/>
</dbReference>
<dbReference type="Proteomes" id="UP000199392">
    <property type="component" value="Unassembled WGS sequence"/>
</dbReference>
<accession>A0A1I6SX29</accession>
<proteinExistence type="predicted"/>
<gene>
    <name evidence="3" type="ORF">SAMN04488050_105109</name>
</gene>
<dbReference type="Gene3D" id="3.90.1580.10">
    <property type="entry name" value="paralog of FGE (formylglycine-generating enzyme)"/>
    <property type="match status" value="1"/>
</dbReference>
<feature type="domain" description="Sulfatase-modifying factor enzyme-like" evidence="2">
    <location>
        <begin position="38"/>
        <end position="311"/>
    </location>
</feature>
<dbReference type="PANTHER" id="PTHR23150">
    <property type="entry name" value="SULFATASE MODIFYING FACTOR 1, 2"/>
    <property type="match status" value="1"/>
</dbReference>
<dbReference type="SUPFAM" id="SSF56436">
    <property type="entry name" value="C-type lectin-like"/>
    <property type="match status" value="1"/>
</dbReference>
<organism evidence="3 4">
    <name type="scientific">Alloyangia pacifica</name>
    <dbReference type="NCBI Taxonomy" id="311180"/>
    <lineage>
        <taxon>Bacteria</taxon>
        <taxon>Pseudomonadati</taxon>
        <taxon>Pseudomonadota</taxon>
        <taxon>Alphaproteobacteria</taxon>
        <taxon>Rhodobacterales</taxon>
        <taxon>Roseobacteraceae</taxon>
        <taxon>Alloyangia</taxon>
    </lineage>
</organism>
<protein>
    <submittedName>
        <fullName evidence="3">Formylglycine-generating enzyme, required for sulfatase activity, contains SUMF1/FGE domain</fullName>
    </submittedName>
</protein>
<dbReference type="AlphaFoldDB" id="A0A1I6SX29"/>